<dbReference type="SUPFAM" id="SSF56954">
    <property type="entry name" value="Outer membrane efflux proteins (OEP)"/>
    <property type="match status" value="1"/>
</dbReference>
<keyword evidence="2" id="KW-0812">Transmembrane</keyword>
<feature type="compositionally biased region" description="Polar residues" evidence="3">
    <location>
        <begin position="46"/>
        <end position="58"/>
    </location>
</feature>
<feature type="signal peptide" evidence="2">
    <location>
        <begin position="1"/>
        <end position="26"/>
    </location>
</feature>
<keyword evidence="5" id="KW-1185">Reference proteome</keyword>
<dbReference type="EMBL" id="JBBUTG010000001">
    <property type="protein sequence ID" value="MEK8029362.1"/>
    <property type="molecule type" value="Genomic_DNA"/>
</dbReference>
<dbReference type="Proteomes" id="UP001371218">
    <property type="component" value="Unassembled WGS sequence"/>
</dbReference>
<accession>A0ABU9BHE9</accession>
<organism evidence="4 5">
    <name type="scientific">Ideonella lacteola</name>
    <dbReference type="NCBI Taxonomy" id="2984193"/>
    <lineage>
        <taxon>Bacteria</taxon>
        <taxon>Pseudomonadati</taxon>
        <taxon>Pseudomonadota</taxon>
        <taxon>Betaproteobacteria</taxon>
        <taxon>Burkholderiales</taxon>
        <taxon>Sphaerotilaceae</taxon>
        <taxon>Ideonella</taxon>
    </lineage>
</organism>
<dbReference type="InterPro" id="IPR010131">
    <property type="entry name" value="MdtP/NodT-like"/>
</dbReference>
<keyword evidence="2" id="KW-1134">Transmembrane beta strand</keyword>
<keyword evidence="2" id="KW-0472">Membrane</keyword>
<evidence type="ECO:0000313" key="5">
    <source>
        <dbReference type="Proteomes" id="UP001371218"/>
    </source>
</evidence>
<dbReference type="Pfam" id="PF02321">
    <property type="entry name" value="OEP"/>
    <property type="match status" value="2"/>
</dbReference>
<keyword evidence="2" id="KW-0564">Palmitate</keyword>
<comment type="similarity">
    <text evidence="1 2">Belongs to the outer membrane factor (OMF) (TC 1.B.17) family.</text>
</comment>
<protein>
    <submittedName>
        <fullName evidence="4">Efflux transporter outer membrane subunit</fullName>
    </submittedName>
</protein>
<evidence type="ECO:0000256" key="2">
    <source>
        <dbReference type="RuleBase" id="RU362097"/>
    </source>
</evidence>
<sequence length="486" mass="50487">MTRTTWTAALPAVALLAAGCAGPLPAPEPLQTASPAQWHSPLPQDTPGQNPQLPHQGTQADLARWWQQFDDPLVAELVSAAQAASPTLAAAQSRLAQAQAARTAAGAALLPTLDASASISRGRAEIGGPLATTTLAGAQAAWEIDVFGAGRAGRSAAIARLSGAEAGWHDARVLVAAEAAQSYVALRACEAQWLQTQTDASSRIETARLTTLSAKAGFQPPANEALAQASAAQARAQLIAQTAQCDLALKSLVALTAIDESTLRGKLEAGRAKLPAPSQLAVSAVPAETLGQRPDVAAAALAVEAASADVSEAQADRLPRVSLLGSVTRARIDTAGFSTEGNLWTLGPLSVSLPIFDAGRRAANVDAARARYDEAVANYRGKLREAVREVESALVQLASTAARRDDASLAVDGFDASFRAAEARYRGGLASLFELEDARRSAALARSQLIDLERERVSAWIALYRALGGGWKADLANDVRTDVAAR</sequence>
<name>A0ABU9BHE9_9BURK</name>
<gene>
    <name evidence="4" type="ORF">AACH06_00900</name>
</gene>
<comment type="subcellular location">
    <subcellularLocation>
        <location evidence="2">Cell membrane</location>
        <topology evidence="2">Lipid-anchor</topology>
    </subcellularLocation>
</comment>
<comment type="caution">
    <text evidence="4">The sequence shown here is derived from an EMBL/GenBank/DDBJ whole genome shotgun (WGS) entry which is preliminary data.</text>
</comment>
<evidence type="ECO:0000256" key="1">
    <source>
        <dbReference type="ARBA" id="ARBA00007613"/>
    </source>
</evidence>
<dbReference type="InterPro" id="IPR003423">
    <property type="entry name" value="OMP_efflux"/>
</dbReference>
<feature type="region of interest" description="Disordered" evidence="3">
    <location>
        <begin position="26"/>
        <end position="58"/>
    </location>
</feature>
<proteinExistence type="inferred from homology"/>
<reference evidence="4 5" key="1">
    <citation type="submission" date="2024-04" db="EMBL/GenBank/DDBJ databases">
        <title>Novel species of the genus Ideonella isolated from streams.</title>
        <authorList>
            <person name="Lu H."/>
        </authorList>
    </citation>
    <scope>NUCLEOTIDE SEQUENCE [LARGE SCALE GENOMIC DNA]</scope>
    <source>
        <strain evidence="4 5">DXS29W</strain>
    </source>
</reference>
<dbReference type="PANTHER" id="PTHR30203">
    <property type="entry name" value="OUTER MEMBRANE CATION EFFLUX PROTEIN"/>
    <property type="match status" value="1"/>
</dbReference>
<dbReference type="Gene3D" id="2.20.200.10">
    <property type="entry name" value="Outer membrane efflux proteins (OEP)"/>
    <property type="match status" value="1"/>
</dbReference>
<keyword evidence="2" id="KW-0449">Lipoprotein</keyword>
<dbReference type="RefSeq" id="WP_341423701.1">
    <property type="nucleotide sequence ID" value="NZ_JBBUTG010000001.1"/>
</dbReference>
<dbReference type="PANTHER" id="PTHR30203:SF29">
    <property type="entry name" value="PROTEIN CYAE"/>
    <property type="match status" value="1"/>
</dbReference>
<feature type="chain" id="PRO_5044995738" evidence="2">
    <location>
        <begin position="27"/>
        <end position="486"/>
    </location>
</feature>
<dbReference type="PROSITE" id="PS51257">
    <property type="entry name" value="PROKAR_LIPOPROTEIN"/>
    <property type="match status" value="1"/>
</dbReference>
<evidence type="ECO:0000313" key="4">
    <source>
        <dbReference type="EMBL" id="MEK8029362.1"/>
    </source>
</evidence>
<dbReference type="NCBIfam" id="TIGR01845">
    <property type="entry name" value="outer_NodT"/>
    <property type="match status" value="1"/>
</dbReference>
<dbReference type="Gene3D" id="1.20.1600.10">
    <property type="entry name" value="Outer membrane efflux proteins (OEP)"/>
    <property type="match status" value="1"/>
</dbReference>
<keyword evidence="2" id="KW-0732">Signal</keyword>
<evidence type="ECO:0000256" key="3">
    <source>
        <dbReference type="SAM" id="MobiDB-lite"/>
    </source>
</evidence>